<feature type="domain" description="Glycosyltransferase 2-like" evidence="1">
    <location>
        <begin position="365"/>
        <end position="480"/>
    </location>
</feature>
<dbReference type="SUPFAM" id="SSF53448">
    <property type="entry name" value="Nucleotide-diphospho-sugar transferases"/>
    <property type="match status" value="1"/>
</dbReference>
<keyword evidence="3" id="KW-1185">Reference proteome</keyword>
<dbReference type="SUPFAM" id="SSF53756">
    <property type="entry name" value="UDP-Glycosyltransferase/glycogen phosphorylase"/>
    <property type="match status" value="1"/>
</dbReference>
<dbReference type="Pfam" id="PF13692">
    <property type="entry name" value="Glyco_trans_1_4"/>
    <property type="match status" value="1"/>
</dbReference>
<protein>
    <submittedName>
        <fullName evidence="2">Glycosyltransferase</fullName>
    </submittedName>
</protein>
<proteinExistence type="predicted"/>
<sequence>MTSETQEVAIFEWLAPDGGPARRTPVWLRFDETWYRSRYPQAAKDLVAGVGSDALGHYRAVGQVRGYSPNRWFDEGWYLATCPDVVAAVEAGTYRSGFMHYVQEGYRERSPHWLFSEKYYRTHTPDLTGAVLKSENLANGYDHYLAGGECDFRSGSRFFDPEVFRHYTSGCHDLPGLSAFEQFLVNADGVADRTRASWYFDPVWYLTRYPDVGQLIAEKRVSGALHHYLTLGEQAGYSPQAAFSEEFYREKYPDVSAGVGAGLFRSGYDHFLTAGAFEGRQPAPDAPLAEYAARPMVRADVESGIFRDPFAHWVASREQTDRAPDDRSIDEAHSKMMFVREAAGLLVEAGRRTLDFSRTEPPTVSVIMVLHNQFPLTMMALASLRDCFPGSLELIVIDSGSRDETVRLEQYVTGAKIRHLDYNASFLLSCNMALDMVSADAVLYLNNDVKLAPGAVQIALDRLASDGRIGAVGGKIIRTNGLLQEAGSIIWRDGGAYGYLRDRDPNCPEANFVRDVDYCSGAFLLTSTSLARSLNGFDTAYAPAYFEESDYCVRLIRNSYRVVYDPSVVIEHLEFGSSTSAASMALMQRNRRIFVTKQAEFLRNQYPAHLGNAVLARSRPAKGPRVLFIEDRVPLRSLGSGYVRSNDIVRSLVRQGCAVTVFPVDAHYHSLSRLYGDFPDTVEVLFDRSAEDLDSFLEERAGAFDLVWIGRTHNLARLRPLLDENSRYLPGTRFILDTEAVVTPRLQLRDDVLGLTKGRDGHRPQDLDEALRAEFECAYFCQQVVAVTGQDAALVRRAGHQNVAVLGHSVRPRPTPASFAERQGLLFVGSIVDEHSPNLDSLLWFAREVMPRLRDTLGSEVRLTAVGSRSRKVDLSTLYELDGIDIIGEVDELEPFYNTRRVFVAPTRFAGGIPYKIHESAAFGLPVVASDLLIGQLGWTEGRDILSGGAPDAQAFAAAVTRLYQDEALWSGIRDAALRRIEEDCDPARFDAAVASVLEGARR</sequence>
<dbReference type="Proteomes" id="UP000631653">
    <property type="component" value="Unassembled WGS sequence"/>
</dbReference>
<dbReference type="PANTHER" id="PTHR43179">
    <property type="entry name" value="RHAMNOSYLTRANSFERASE WBBL"/>
    <property type="match status" value="1"/>
</dbReference>
<evidence type="ECO:0000313" key="3">
    <source>
        <dbReference type="Proteomes" id="UP000631653"/>
    </source>
</evidence>
<name>A0ABX0JVX1_9PROT</name>
<evidence type="ECO:0000313" key="2">
    <source>
        <dbReference type="EMBL" id="NHN87434.1"/>
    </source>
</evidence>
<accession>A0ABX0JVX1</accession>
<organism evidence="2 3">
    <name type="scientific">Acetobacter conturbans</name>
    <dbReference type="NCBI Taxonomy" id="1737472"/>
    <lineage>
        <taxon>Bacteria</taxon>
        <taxon>Pseudomonadati</taxon>
        <taxon>Pseudomonadota</taxon>
        <taxon>Alphaproteobacteria</taxon>
        <taxon>Acetobacterales</taxon>
        <taxon>Acetobacteraceae</taxon>
        <taxon>Acetobacter</taxon>
    </lineage>
</organism>
<dbReference type="RefSeq" id="WP_173568746.1">
    <property type="nucleotide sequence ID" value="NZ_WOSY01000002.1"/>
</dbReference>
<dbReference type="Gene3D" id="3.90.550.10">
    <property type="entry name" value="Spore Coat Polysaccharide Biosynthesis Protein SpsA, Chain A"/>
    <property type="match status" value="1"/>
</dbReference>
<evidence type="ECO:0000259" key="1">
    <source>
        <dbReference type="Pfam" id="PF00535"/>
    </source>
</evidence>
<dbReference type="Gene3D" id="3.40.50.2000">
    <property type="entry name" value="Glycogen Phosphorylase B"/>
    <property type="match status" value="1"/>
</dbReference>
<dbReference type="PANTHER" id="PTHR43179:SF7">
    <property type="entry name" value="RHAMNOSYLTRANSFERASE WBBL"/>
    <property type="match status" value="1"/>
</dbReference>
<dbReference type="Pfam" id="PF00535">
    <property type="entry name" value="Glycos_transf_2"/>
    <property type="match status" value="1"/>
</dbReference>
<dbReference type="EMBL" id="WOSY01000002">
    <property type="protein sequence ID" value="NHN87434.1"/>
    <property type="molecule type" value="Genomic_DNA"/>
</dbReference>
<comment type="caution">
    <text evidence="2">The sequence shown here is derived from an EMBL/GenBank/DDBJ whole genome shotgun (WGS) entry which is preliminary data.</text>
</comment>
<reference evidence="2 3" key="1">
    <citation type="journal article" date="2020" name="Int. J. Syst. Evol. Microbiol.">
        <title>Novel acetic acid bacteria from cider fermentations: Acetobacter conturbans sp. nov. and Acetobacter fallax sp. nov.</title>
        <authorList>
            <person name="Sombolestani A.S."/>
            <person name="Cleenwerck I."/>
            <person name="Cnockaert M."/>
            <person name="Borremans W."/>
            <person name="Wieme A.D."/>
            <person name="De Vuyst L."/>
            <person name="Vandamme P."/>
        </authorList>
    </citation>
    <scope>NUCLEOTIDE SEQUENCE [LARGE SCALE GENOMIC DNA]</scope>
    <source>
        <strain evidence="2 3">LMG 1627</strain>
    </source>
</reference>
<dbReference type="InterPro" id="IPR001173">
    <property type="entry name" value="Glyco_trans_2-like"/>
</dbReference>
<gene>
    <name evidence="2" type="ORF">GOB81_02145</name>
</gene>
<dbReference type="InterPro" id="IPR029044">
    <property type="entry name" value="Nucleotide-diphossugar_trans"/>
</dbReference>